<dbReference type="SUPFAM" id="SSF56317">
    <property type="entry name" value="Carbon-nitrogen hydrolase"/>
    <property type="match status" value="1"/>
</dbReference>
<feature type="domain" description="CN hydrolase" evidence="10">
    <location>
        <begin position="247"/>
        <end position="491"/>
    </location>
</feature>
<gene>
    <name evidence="11" type="ORF">B193_1318</name>
</gene>
<accession>K6HBU0</accession>
<reference evidence="11 12" key="1">
    <citation type="submission" date="2012-07" db="EMBL/GenBank/DDBJ databases">
        <title>Draft genome sequence of Desulfovibrio magneticus str. Maddingley MBC34 obtained from a metagenomic sequence of a methanogenic enrichment isolated from coal-seam formation water in Victoria, Australia.</title>
        <authorList>
            <person name="Greenfield P."/>
            <person name="Hendry P."/>
            <person name="Li D."/>
            <person name="Rosewarne C.P."/>
            <person name="Tran-Dinh N."/>
            <person name="Elbourne L.D.H."/>
            <person name="Paulsen I.T."/>
            <person name="Midgley D.J."/>
        </authorList>
    </citation>
    <scope>NUCLEOTIDE SEQUENCE [LARGE SCALE GENOMIC DNA]</scope>
    <source>
        <strain evidence="12">Maddingley MBC34</strain>
    </source>
</reference>
<keyword evidence="8 11" id="KW-0012">Acyltransferase</keyword>
<dbReference type="HAMAP" id="MF_01148">
    <property type="entry name" value="Lnt"/>
    <property type="match status" value="1"/>
</dbReference>
<keyword evidence="7 9" id="KW-0472">Membrane</keyword>
<name>K6HBU0_9BACT</name>
<proteinExistence type="inferred from homology"/>
<dbReference type="InterPro" id="IPR036526">
    <property type="entry name" value="C-N_Hydrolase_sf"/>
</dbReference>
<feature type="transmembrane region" description="Helical" evidence="9">
    <location>
        <begin position="178"/>
        <end position="202"/>
    </location>
</feature>
<dbReference type="GO" id="GO:0016410">
    <property type="term" value="F:N-acyltransferase activity"/>
    <property type="evidence" value="ECO:0007669"/>
    <property type="project" value="InterPro"/>
</dbReference>
<comment type="subcellular location">
    <subcellularLocation>
        <location evidence="1">Cell membrane</location>
        <topology evidence="1">Multi-pass membrane protein</topology>
    </subcellularLocation>
</comment>
<keyword evidence="3" id="KW-1003">Cell membrane</keyword>
<evidence type="ECO:0000256" key="2">
    <source>
        <dbReference type="ARBA" id="ARBA00010065"/>
    </source>
</evidence>
<dbReference type="PROSITE" id="PS50263">
    <property type="entry name" value="CN_HYDROLASE"/>
    <property type="match status" value="1"/>
</dbReference>
<dbReference type="EMBL" id="ALAO01000100">
    <property type="protein sequence ID" value="EKO39948.1"/>
    <property type="molecule type" value="Genomic_DNA"/>
</dbReference>
<evidence type="ECO:0000313" key="12">
    <source>
        <dbReference type="Proteomes" id="UP000006272"/>
    </source>
</evidence>
<evidence type="ECO:0000256" key="4">
    <source>
        <dbReference type="ARBA" id="ARBA00022679"/>
    </source>
</evidence>
<evidence type="ECO:0000256" key="9">
    <source>
        <dbReference type="SAM" id="Phobius"/>
    </source>
</evidence>
<evidence type="ECO:0000256" key="1">
    <source>
        <dbReference type="ARBA" id="ARBA00004651"/>
    </source>
</evidence>
<feature type="transmembrane region" description="Helical" evidence="9">
    <location>
        <begin position="209"/>
        <end position="228"/>
    </location>
</feature>
<organism evidence="11 12">
    <name type="scientific">Solidesulfovibrio magneticus str. Maddingley MBC34</name>
    <dbReference type="NCBI Taxonomy" id="1206767"/>
    <lineage>
        <taxon>Bacteria</taxon>
        <taxon>Pseudomonadati</taxon>
        <taxon>Thermodesulfobacteriota</taxon>
        <taxon>Desulfovibrionia</taxon>
        <taxon>Desulfovibrionales</taxon>
        <taxon>Desulfovibrionaceae</taxon>
        <taxon>Solidesulfovibrio</taxon>
    </lineage>
</organism>
<dbReference type="PANTHER" id="PTHR38686">
    <property type="entry name" value="APOLIPOPROTEIN N-ACYLTRANSFERASE"/>
    <property type="match status" value="1"/>
</dbReference>
<feature type="non-terminal residue" evidence="11">
    <location>
        <position position="1"/>
    </location>
</feature>
<dbReference type="InterPro" id="IPR003010">
    <property type="entry name" value="C-N_Hydrolase"/>
</dbReference>
<evidence type="ECO:0000313" key="11">
    <source>
        <dbReference type="EMBL" id="EKO39948.1"/>
    </source>
</evidence>
<keyword evidence="6 9" id="KW-1133">Transmembrane helix</keyword>
<dbReference type="CDD" id="cd07571">
    <property type="entry name" value="ALP_N-acyl_transferase"/>
    <property type="match status" value="1"/>
</dbReference>
<sequence>GPGGIIPPGRRRLSPCLLSVNSQITGSDTVILAAILAVCGAWFGLANPVARLPLLMLLLPAGLAYLAIRADTARQAAKWTYWTGAVAAAGNLYWTSLPVHDFGGMPWVLAVPVPILMGLVLGAYAAALALAWRFGASRLPAWLFLPYAAAAWTVMELLRGTLFTGFPWLTMAAAFSPWPMAVQGAAFLGAYGLSGLLAALAAAPAVYGLFSRPTLAVVLIAAALAFLGNRRLAEPVPRIAAAHVTLVQGNVDQSRKWAPEAEEETVEKYIELSRRALSDAPSDLLVWPETSMPFFYQDGGPLAQRVRDFVASAGVPLVFGAPAYERTLGGHVLYNRAFLLAPDGRTAGYDKEHLVPFGEYVPLGQYLTFIGKLVEGVGDFKPGASAAPLHQGDLALGTLICYEAIFPELAQKRVEAGANVLVNISNDAWFGDTAAPRQHLDLALLRAVEQGRALIRGTNTGISAVIDPRGRVMAQGGLFSALALPCPETPIVSETTWYHRCYGLITWGLPALFVLLGLAACLRPVRSRDRRPGGLTL</sequence>
<keyword evidence="11" id="KW-0449">Lipoprotein</keyword>
<dbReference type="Proteomes" id="UP000006272">
    <property type="component" value="Unassembled WGS sequence"/>
</dbReference>
<feature type="transmembrane region" description="Helical" evidence="9">
    <location>
        <begin position="107"/>
        <end position="132"/>
    </location>
</feature>
<evidence type="ECO:0000259" key="10">
    <source>
        <dbReference type="PROSITE" id="PS50263"/>
    </source>
</evidence>
<dbReference type="GO" id="GO:0042158">
    <property type="term" value="P:lipoprotein biosynthetic process"/>
    <property type="evidence" value="ECO:0007669"/>
    <property type="project" value="InterPro"/>
</dbReference>
<feature type="transmembrane region" description="Helical" evidence="9">
    <location>
        <begin position="139"/>
        <end position="158"/>
    </location>
</feature>
<evidence type="ECO:0000256" key="3">
    <source>
        <dbReference type="ARBA" id="ARBA00022475"/>
    </source>
</evidence>
<dbReference type="AlphaFoldDB" id="K6HBU0"/>
<dbReference type="NCBIfam" id="TIGR00546">
    <property type="entry name" value="lnt"/>
    <property type="match status" value="1"/>
</dbReference>
<evidence type="ECO:0000256" key="7">
    <source>
        <dbReference type="ARBA" id="ARBA00023136"/>
    </source>
</evidence>
<comment type="caution">
    <text evidence="11">The sequence shown here is derived from an EMBL/GenBank/DDBJ whole genome shotgun (WGS) entry which is preliminary data.</text>
</comment>
<dbReference type="Pfam" id="PF00795">
    <property type="entry name" value="CN_hydrolase"/>
    <property type="match status" value="1"/>
</dbReference>
<protein>
    <submittedName>
        <fullName evidence="11">Apolipoprotein N-acyltransferase</fullName>
    </submittedName>
</protein>
<dbReference type="InterPro" id="IPR045378">
    <property type="entry name" value="LNT_N"/>
</dbReference>
<keyword evidence="5 9" id="KW-0812">Transmembrane</keyword>
<dbReference type="GO" id="GO:0005886">
    <property type="term" value="C:plasma membrane"/>
    <property type="evidence" value="ECO:0007669"/>
    <property type="project" value="UniProtKB-SubCell"/>
</dbReference>
<feature type="transmembrane region" description="Helical" evidence="9">
    <location>
        <begin position="502"/>
        <end position="522"/>
    </location>
</feature>
<keyword evidence="4 11" id="KW-0808">Transferase</keyword>
<dbReference type="Pfam" id="PF20154">
    <property type="entry name" value="LNT_N"/>
    <property type="match status" value="1"/>
</dbReference>
<comment type="similarity">
    <text evidence="2">Belongs to the CN hydrolase family. Apolipoprotein N-acyltransferase subfamily.</text>
</comment>
<feature type="transmembrane region" description="Helical" evidence="9">
    <location>
        <begin position="20"/>
        <end position="43"/>
    </location>
</feature>
<dbReference type="InterPro" id="IPR004563">
    <property type="entry name" value="Apolipo_AcylTrfase"/>
</dbReference>
<dbReference type="PANTHER" id="PTHR38686:SF1">
    <property type="entry name" value="APOLIPOPROTEIN N-ACYLTRANSFERASE"/>
    <property type="match status" value="1"/>
</dbReference>
<evidence type="ECO:0000256" key="8">
    <source>
        <dbReference type="ARBA" id="ARBA00023315"/>
    </source>
</evidence>
<evidence type="ECO:0000256" key="5">
    <source>
        <dbReference type="ARBA" id="ARBA00022692"/>
    </source>
</evidence>
<dbReference type="PATRIC" id="fig|1206767.3.peg.1289"/>
<evidence type="ECO:0000256" key="6">
    <source>
        <dbReference type="ARBA" id="ARBA00022989"/>
    </source>
</evidence>
<dbReference type="Gene3D" id="3.60.110.10">
    <property type="entry name" value="Carbon-nitrogen hydrolase"/>
    <property type="match status" value="1"/>
</dbReference>
<feature type="transmembrane region" description="Helical" evidence="9">
    <location>
        <begin position="79"/>
        <end position="95"/>
    </location>
</feature>